<dbReference type="GO" id="GO:0005886">
    <property type="term" value="C:plasma membrane"/>
    <property type="evidence" value="ECO:0007669"/>
    <property type="project" value="UniProtKB-SubCell"/>
</dbReference>
<evidence type="ECO:0000256" key="5">
    <source>
        <dbReference type="ARBA" id="ARBA00023136"/>
    </source>
</evidence>
<evidence type="ECO:0000256" key="8">
    <source>
        <dbReference type="ARBA" id="ARBA00038120"/>
    </source>
</evidence>
<dbReference type="InterPro" id="IPR001173">
    <property type="entry name" value="Glyco_trans_2-like"/>
</dbReference>
<dbReference type="RefSeq" id="WP_074473660.1">
    <property type="nucleotide sequence ID" value="NZ_FMCT01000003.1"/>
</dbReference>
<evidence type="ECO:0000313" key="12">
    <source>
        <dbReference type="EMBL" id="SCE90576.1"/>
    </source>
</evidence>
<keyword evidence="5 10" id="KW-0472">Membrane</keyword>
<accession>A0A1C4W2U7</accession>
<dbReference type="Gene3D" id="3.90.550.10">
    <property type="entry name" value="Spore Coat Polysaccharide Biosynthesis Protein SpsA, Chain A"/>
    <property type="match status" value="1"/>
</dbReference>
<evidence type="ECO:0000256" key="9">
    <source>
        <dbReference type="ARBA" id="ARBA00040345"/>
    </source>
</evidence>
<comment type="subcellular location">
    <subcellularLocation>
        <location evidence="1">Cell membrane</location>
    </subcellularLocation>
</comment>
<dbReference type="InterPro" id="IPR029044">
    <property type="entry name" value="Nucleotide-diphossugar_trans"/>
</dbReference>
<evidence type="ECO:0000256" key="4">
    <source>
        <dbReference type="ARBA" id="ARBA00022679"/>
    </source>
</evidence>
<dbReference type="EMBL" id="FMCT01000003">
    <property type="protein sequence ID" value="SCE90576.1"/>
    <property type="molecule type" value="Genomic_DNA"/>
</dbReference>
<dbReference type="GO" id="GO:0016757">
    <property type="term" value="F:glycosyltransferase activity"/>
    <property type="evidence" value="ECO:0007669"/>
    <property type="project" value="UniProtKB-KW"/>
</dbReference>
<keyword evidence="10" id="KW-1133">Transmembrane helix</keyword>
<feature type="transmembrane region" description="Helical" evidence="10">
    <location>
        <begin position="251"/>
        <end position="270"/>
    </location>
</feature>
<dbReference type="STRING" id="47853.TK50_08240"/>
<evidence type="ECO:0000256" key="10">
    <source>
        <dbReference type="SAM" id="Phobius"/>
    </source>
</evidence>
<keyword evidence="2" id="KW-1003">Cell membrane</keyword>
<evidence type="ECO:0000256" key="7">
    <source>
        <dbReference type="ARBA" id="ARBA00037904"/>
    </source>
</evidence>
<keyword evidence="10" id="KW-0812">Transmembrane</keyword>
<dbReference type="Pfam" id="PF00535">
    <property type="entry name" value="Glycos_transf_2"/>
    <property type="match status" value="1"/>
</dbReference>
<dbReference type="SUPFAM" id="SSF53448">
    <property type="entry name" value="Nucleotide-diphospho-sugar transferases"/>
    <property type="match status" value="1"/>
</dbReference>
<dbReference type="AlphaFoldDB" id="A0A1C4W2U7"/>
<organism evidence="12 13">
    <name type="scientific">Micromonospora carbonacea</name>
    <dbReference type="NCBI Taxonomy" id="47853"/>
    <lineage>
        <taxon>Bacteria</taxon>
        <taxon>Bacillati</taxon>
        <taxon>Actinomycetota</taxon>
        <taxon>Actinomycetes</taxon>
        <taxon>Micromonosporales</taxon>
        <taxon>Micromonosporaceae</taxon>
        <taxon>Micromonospora</taxon>
    </lineage>
</organism>
<comment type="pathway">
    <text evidence="7">Carotenoid biosynthesis; staphyloxanthin biosynthesis; staphyloxanthin from farnesyl diphosphate: step 4/5.</text>
</comment>
<evidence type="ECO:0000256" key="2">
    <source>
        <dbReference type="ARBA" id="ARBA00022475"/>
    </source>
</evidence>
<feature type="domain" description="Glycosyltransferase 2-like" evidence="11">
    <location>
        <begin position="13"/>
        <end position="136"/>
    </location>
</feature>
<keyword evidence="13" id="KW-1185">Reference proteome</keyword>
<protein>
    <recommendedName>
        <fullName evidence="9">4,4'-diaponeurosporenoate glycosyltransferase</fullName>
    </recommendedName>
</protein>
<sequence>MPSPLPRPVPIGVVIAAHDEANVIGGCLDALLADAGPGSGVELDIVVVANGCTDDTARVAAARPGVRVVELAEAGKAAALNAGDAVARGFPRFYLDADVVLGPGALRAMAAALTAPVDPPLAVTPRREMVTAGRPLLVRAYYAINTRLPIFADALFGRGVLGVSAAGRERFDRFPAEIADDLFLDSRFASAEKREVSAVASVVQTPRTLRDLVRTLARVRAGNAMLRASQPGIRPSVPSSWLRDVVLPRPWLAPAAVVYVAVTLAAALRARRHPRGAWGRDTSTR</sequence>
<dbReference type="Proteomes" id="UP000183585">
    <property type="component" value="Unassembled WGS sequence"/>
</dbReference>
<dbReference type="PANTHER" id="PTHR43646">
    <property type="entry name" value="GLYCOSYLTRANSFERASE"/>
    <property type="match status" value="1"/>
</dbReference>
<evidence type="ECO:0000256" key="1">
    <source>
        <dbReference type="ARBA" id="ARBA00004236"/>
    </source>
</evidence>
<proteinExistence type="inferred from homology"/>
<reference evidence="13" key="1">
    <citation type="submission" date="2016-06" db="EMBL/GenBank/DDBJ databases">
        <authorList>
            <person name="Varghese N."/>
            <person name="Submissions Spin"/>
        </authorList>
    </citation>
    <scope>NUCLEOTIDE SEQUENCE [LARGE SCALE GENOMIC DNA]</scope>
    <source>
        <strain evidence="13">DSM 43168</strain>
    </source>
</reference>
<comment type="similarity">
    <text evidence="8">Belongs to the glycosyltransferase 2 family. CrtQ subfamily.</text>
</comment>
<name>A0A1C4W2U7_9ACTN</name>
<evidence type="ECO:0000256" key="6">
    <source>
        <dbReference type="ARBA" id="ARBA00037281"/>
    </source>
</evidence>
<keyword evidence="3" id="KW-0328">Glycosyltransferase</keyword>
<evidence type="ECO:0000259" key="11">
    <source>
        <dbReference type="Pfam" id="PF00535"/>
    </source>
</evidence>
<gene>
    <name evidence="12" type="ORF">GA0070563_10388</name>
</gene>
<evidence type="ECO:0000313" key="13">
    <source>
        <dbReference type="Proteomes" id="UP000183585"/>
    </source>
</evidence>
<dbReference type="PANTHER" id="PTHR43646:SF2">
    <property type="entry name" value="GLYCOSYLTRANSFERASE 2-LIKE DOMAIN-CONTAINING PROTEIN"/>
    <property type="match status" value="1"/>
</dbReference>
<comment type="function">
    <text evidence="6">Catalyzes the glycosylation of 4,4'-diaponeurosporenoate, i.e. the esterification of glucose at the C1'' position with the carboxyl group of 4,4'-diaponeurosporenic acid, to form glycosyl-4,4'-diaponeurosporenoate. This is a step in the biosynthesis of staphyloxanthin, an orange pigment present in most staphylococci strains.</text>
</comment>
<evidence type="ECO:0000256" key="3">
    <source>
        <dbReference type="ARBA" id="ARBA00022676"/>
    </source>
</evidence>
<keyword evidence="4 12" id="KW-0808">Transferase</keyword>